<evidence type="ECO:0000313" key="3">
    <source>
        <dbReference type="Proteomes" id="UP000324022"/>
    </source>
</evidence>
<proteinExistence type="predicted"/>
<reference evidence="2 3" key="1">
    <citation type="submission" date="2018-03" db="EMBL/GenBank/DDBJ databases">
        <authorList>
            <person name="Guldener U."/>
        </authorList>
    </citation>
    <scope>NUCLEOTIDE SEQUENCE [LARGE SCALE GENOMIC DNA]</scope>
    <source>
        <strain evidence="2 3">NBRC100155</strain>
    </source>
</reference>
<feature type="region of interest" description="Disordered" evidence="1">
    <location>
        <begin position="124"/>
        <end position="146"/>
    </location>
</feature>
<dbReference type="OrthoDB" id="2556729at2759"/>
<evidence type="ECO:0000313" key="2">
    <source>
        <dbReference type="EMBL" id="SPO28324.1"/>
    </source>
</evidence>
<dbReference type="AlphaFoldDB" id="A0A5C3ECC8"/>
<feature type="region of interest" description="Disordered" evidence="1">
    <location>
        <begin position="16"/>
        <end position="53"/>
    </location>
</feature>
<dbReference type="EMBL" id="OOIN01000022">
    <property type="protein sequence ID" value="SPO28324.1"/>
    <property type="molecule type" value="Genomic_DNA"/>
</dbReference>
<protein>
    <submittedName>
        <fullName evidence="2">Uncharacterized protein</fullName>
    </submittedName>
</protein>
<evidence type="ECO:0000256" key="1">
    <source>
        <dbReference type="SAM" id="MobiDB-lite"/>
    </source>
</evidence>
<keyword evidence="3" id="KW-1185">Reference proteome</keyword>
<sequence>MTRQLVLILGLLERSSPGVKSPSIPPASTVRIKPSPRPSPPRNVRLPANSSSFSSAEEIVKPSIVKRSATQERSSDLNHLARRRVKLMSIAKKRPGYGPFIERENKSAGLLVVSSKLTPFFPSGASFSDRPPSPSPSFAQANSSLKRQKPKLGLGMRRFQIERVWSNAEMVDDEMPFAIEEIPSFERKSWTSLNTHRHKFLSPCHFPKTESKQDDCVVELKKQLLSHLRLSCWPVGQEPEITFPKIDGVMHAFVDIRYKTQKQHDVGRDPKPPLRIGCDPLTPWVHAAFVDEKNWWVVQVTHPDHTPNLQGWYSDKELKDMRDFCADLIRGLHDSRLKCVGKAIAGWLLPLGFPHSPDYIPSKGTVRRPEYIILFKRTLDQRLNIAQLKLQPYVEVVEFKLYDDDQDDEETWMNRMMQEDLEMSTWAKVRWEGRPDLCDYCKDALDGHLNNGCHKRPSRIQ</sequence>
<gene>
    <name evidence="2" type="ORF">UTRI_04721</name>
</gene>
<dbReference type="Proteomes" id="UP000324022">
    <property type="component" value="Unassembled WGS sequence"/>
</dbReference>
<name>A0A5C3ECC8_9BASI</name>
<accession>A0A5C3ECC8</accession>
<organism evidence="2 3">
    <name type="scientific">Ustilago trichophora</name>
    <dbReference type="NCBI Taxonomy" id="86804"/>
    <lineage>
        <taxon>Eukaryota</taxon>
        <taxon>Fungi</taxon>
        <taxon>Dikarya</taxon>
        <taxon>Basidiomycota</taxon>
        <taxon>Ustilaginomycotina</taxon>
        <taxon>Ustilaginomycetes</taxon>
        <taxon>Ustilaginales</taxon>
        <taxon>Ustilaginaceae</taxon>
        <taxon>Ustilago</taxon>
    </lineage>
</organism>